<dbReference type="Pfam" id="PF12066">
    <property type="entry name" value="SERRATE_Ars2_N"/>
    <property type="match status" value="1"/>
</dbReference>
<keyword evidence="3" id="KW-0539">Nucleus</keyword>
<feature type="compositionally biased region" description="Basic and acidic residues" evidence="4">
    <location>
        <begin position="214"/>
        <end position="230"/>
    </location>
</feature>
<comment type="similarity">
    <text evidence="2">Belongs to the ARS2 family.</text>
</comment>
<dbReference type="Gene3D" id="3.30.70.330">
    <property type="match status" value="1"/>
</dbReference>
<organism evidence="7">
    <name type="scientific">Octopus bimaculoides</name>
    <name type="common">California two-spotted octopus</name>
    <dbReference type="NCBI Taxonomy" id="37653"/>
    <lineage>
        <taxon>Eukaryota</taxon>
        <taxon>Metazoa</taxon>
        <taxon>Spiralia</taxon>
        <taxon>Lophotrochozoa</taxon>
        <taxon>Mollusca</taxon>
        <taxon>Cephalopoda</taxon>
        <taxon>Coleoidea</taxon>
        <taxon>Octopodiformes</taxon>
        <taxon>Octopoda</taxon>
        <taxon>Incirrata</taxon>
        <taxon>Octopodidae</taxon>
        <taxon>Octopus</taxon>
    </lineage>
</organism>
<feature type="region of interest" description="Disordered" evidence="4">
    <location>
        <begin position="214"/>
        <end position="414"/>
    </location>
</feature>
<dbReference type="AlphaFoldDB" id="A0A0L8I2E3"/>
<sequence>MADSDDEYDRRRGRDKFRRERNDYDRREERRRDSWDHDRARSASTRSRDVWSSRNRDSNKRDLYGRDYDSRRRDRYSPPRHELSPPQMKRMRRDWSPSMLTIKQFLLQQDDGISDQDAIKKYNEYKMEFKKNQITDFFLSHKDEEWFKYKYHPEECSKREEDQHAALRRRLEIFLELMNQKRVDACSVDVDRSDDLIKLLDAAVIKLEGGDDTDLKVLDEPELSEKEEAARASNNTESQTTTEKKTEEPAKTTAQKTPEPADPKKDKEKKDESEKKDDSPEFAAKKNQDESQKKSPEFSKQKLPQTDEDTPSETETDKKTKKKRHRDKTEYSYETGSESESGSDPGPEPAPPGVDDPDAAQTEDASAEETKQRNTEEEEEEEEEDAGNDSSKAEEKESKSEENAQRKTENQTPRALHRTCSIFLRNLAPSITKQEVEGTCRRYPGFMRVALQDPQPERRFFRRGWVTFERYVNIKEICWNLNNIRLRDCELGAIVNRELKQRVRPVHGITAHKPIVKQDIKLAAKIIQNLDSKWKLWDDHGEEKKDLEKSYGLVSKNPVLKNIADYLVEEGGTIEDKDKSKEETHELTLDRDASLISVLDRMILYLRIVHSLDYYSASEYPNEDEMPHRCGIIHGRGPPPLKITQNDVTDWMNNFETKLKAFVDMQHLIDKEQAILLGRKDPNAEVEKFVTLNTQELAIDKWLCPLSGKKFKGPDFVRKHIFNKHSEKIEEVKKEVAFFNNYLLDSKRPQLPEHPGTKQPGSSGTTTGQRDSLLGPGNAFQAIPQMLAYNQPRPPLLYGAPPTPYVASNYGRDNYRLDYRRGGIGNVGLGHMKPYRRSDPRSIIEYRDLDAPEDVDIF</sequence>
<dbReference type="InterPro" id="IPR039727">
    <property type="entry name" value="SE/Ars2"/>
</dbReference>
<evidence type="ECO:0000259" key="6">
    <source>
        <dbReference type="Pfam" id="PF12066"/>
    </source>
</evidence>
<dbReference type="InterPro" id="IPR007042">
    <property type="entry name" value="SERRATE/Ars2_C"/>
</dbReference>
<dbReference type="InterPro" id="IPR021933">
    <property type="entry name" value="SERRATE/Ars2_N"/>
</dbReference>
<dbReference type="STRING" id="37653.A0A0L8I2E3"/>
<evidence type="ECO:0008006" key="8">
    <source>
        <dbReference type="Google" id="ProtNLM"/>
    </source>
</evidence>
<evidence type="ECO:0000256" key="1">
    <source>
        <dbReference type="ARBA" id="ARBA00004123"/>
    </source>
</evidence>
<feature type="domain" description="SERRATE/Ars2 N-terminal" evidence="6">
    <location>
        <begin position="103"/>
        <end position="211"/>
    </location>
</feature>
<evidence type="ECO:0000256" key="2">
    <source>
        <dbReference type="ARBA" id="ARBA00005407"/>
    </source>
</evidence>
<feature type="region of interest" description="Disordered" evidence="4">
    <location>
        <begin position="1"/>
        <end position="91"/>
    </location>
</feature>
<dbReference type="GO" id="GO:0031053">
    <property type="term" value="P:primary miRNA processing"/>
    <property type="evidence" value="ECO:0007669"/>
    <property type="project" value="TreeGrafter"/>
</dbReference>
<name>A0A0L8I2E3_OCTBM</name>
<evidence type="ECO:0000313" key="7">
    <source>
        <dbReference type="EMBL" id="KOF95637.1"/>
    </source>
</evidence>
<dbReference type="Pfam" id="PF04959">
    <property type="entry name" value="ARS2"/>
    <property type="match status" value="1"/>
</dbReference>
<dbReference type="SUPFAM" id="SSF54928">
    <property type="entry name" value="RNA-binding domain, RBD"/>
    <property type="match status" value="1"/>
</dbReference>
<gene>
    <name evidence="7" type="ORF">OCBIM_22037657mg</name>
</gene>
<protein>
    <recommendedName>
        <fullName evidence="8">Serrate RNA effector molecule homolog</fullName>
    </recommendedName>
</protein>
<comment type="subcellular location">
    <subcellularLocation>
        <location evidence="1">Nucleus</location>
    </subcellularLocation>
</comment>
<evidence type="ECO:0000256" key="3">
    <source>
        <dbReference type="ARBA" id="ARBA00023242"/>
    </source>
</evidence>
<feature type="compositionally biased region" description="Basic and acidic residues" evidence="4">
    <location>
        <begin position="391"/>
        <end position="409"/>
    </location>
</feature>
<evidence type="ECO:0000259" key="5">
    <source>
        <dbReference type="Pfam" id="PF04959"/>
    </source>
</evidence>
<dbReference type="InterPro" id="IPR012677">
    <property type="entry name" value="Nucleotide-bd_a/b_plait_sf"/>
</dbReference>
<feature type="region of interest" description="Disordered" evidence="4">
    <location>
        <begin position="747"/>
        <end position="775"/>
    </location>
</feature>
<dbReference type="PANTHER" id="PTHR13165:SF0">
    <property type="entry name" value="SERRATE RNA EFFECTOR MOLECULE HOMOLOG"/>
    <property type="match status" value="1"/>
</dbReference>
<accession>A0A0L8I2E3</accession>
<dbReference type="GO" id="GO:0016604">
    <property type="term" value="C:nuclear body"/>
    <property type="evidence" value="ECO:0007669"/>
    <property type="project" value="TreeGrafter"/>
</dbReference>
<reference evidence="7" key="1">
    <citation type="submission" date="2015-07" db="EMBL/GenBank/DDBJ databases">
        <title>MeaNS - Measles Nucleotide Surveillance Program.</title>
        <authorList>
            <person name="Tran T."/>
            <person name="Druce J."/>
        </authorList>
    </citation>
    <scope>NUCLEOTIDE SEQUENCE</scope>
    <source>
        <strain evidence="7">UCB-OBI-ISO-001</strain>
        <tissue evidence="7">Gonad</tissue>
    </source>
</reference>
<evidence type="ECO:0000256" key="4">
    <source>
        <dbReference type="SAM" id="MobiDB-lite"/>
    </source>
</evidence>
<feature type="compositionally biased region" description="Acidic residues" evidence="4">
    <location>
        <begin position="376"/>
        <end position="387"/>
    </location>
</feature>
<dbReference type="OrthoDB" id="342064at2759"/>
<feature type="compositionally biased region" description="Polar residues" evidence="4">
    <location>
        <begin position="759"/>
        <end position="770"/>
    </location>
</feature>
<dbReference type="PANTHER" id="PTHR13165">
    <property type="entry name" value="ARSENITE-RESISTANCE PROTEIN 2"/>
    <property type="match status" value="1"/>
</dbReference>
<dbReference type="CDD" id="cd00590">
    <property type="entry name" value="RRM_SF"/>
    <property type="match status" value="1"/>
</dbReference>
<dbReference type="EMBL" id="KQ416705">
    <property type="protein sequence ID" value="KOF95637.1"/>
    <property type="molecule type" value="Genomic_DNA"/>
</dbReference>
<feature type="compositionally biased region" description="Basic and acidic residues" evidence="4">
    <location>
        <begin position="8"/>
        <end position="83"/>
    </location>
</feature>
<dbReference type="InterPro" id="IPR035979">
    <property type="entry name" value="RBD_domain_sf"/>
</dbReference>
<feature type="compositionally biased region" description="Basic and acidic residues" evidence="4">
    <location>
        <begin position="259"/>
        <end position="300"/>
    </location>
</feature>
<feature type="compositionally biased region" description="Low complexity" evidence="4">
    <location>
        <begin position="336"/>
        <end position="345"/>
    </location>
</feature>
<dbReference type="GO" id="GO:0003676">
    <property type="term" value="F:nucleic acid binding"/>
    <property type="evidence" value="ECO:0007669"/>
    <property type="project" value="InterPro"/>
</dbReference>
<feature type="domain" description="SERRATE/Ars2 C-terminal" evidence="5">
    <location>
        <begin position="636"/>
        <end position="825"/>
    </location>
</feature>
<proteinExistence type="inferred from homology"/>